<dbReference type="CDD" id="cd00158">
    <property type="entry name" value="RHOD"/>
    <property type="match status" value="1"/>
</dbReference>
<name>A0ABT8GDB4_9MICO</name>
<dbReference type="PANTHER" id="PTHR43132:SF8">
    <property type="entry name" value="HTH-TYPE TRANSCRIPTIONAL REGULATOR KMTR"/>
    <property type="match status" value="1"/>
</dbReference>
<keyword evidence="7" id="KW-1185">Reference proteome</keyword>
<evidence type="ECO:0000313" key="6">
    <source>
        <dbReference type="EMBL" id="MDN4479423.1"/>
    </source>
</evidence>
<evidence type="ECO:0000259" key="4">
    <source>
        <dbReference type="PROSITE" id="PS50206"/>
    </source>
</evidence>
<dbReference type="InterPro" id="IPR001763">
    <property type="entry name" value="Rhodanese-like_dom"/>
</dbReference>
<organism evidence="6 7">
    <name type="scientific">Demequina muriae</name>
    <dbReference type="NCBI Taxonomy" id="3051664"/>
    <lineage>
        <taxon>Bacteria</taxon>
        <taxon>Bacillati</taxon>
        <taxon>Actinomycetota</taxon>
        <taxon>Actinomycetes</taxon>
        <taxon>Micrococcales</taxon>
        <taxon>Demequinaceae</taxon>
        <taxon>Demequina</taxon>
    </lineage>
</organism>
<dbReference type="PROSITE" id="PS50206">
    <property type="entry name" value="RHODANESE_3"/>
    <property type="match status" value="1"/>
</dbReference>
<dbReference type="Pfam" id="PF12840">
    <property type="entry name" value="HTH_20"/>
    <property type="match status" value="1"/>
</dbReference>
<gene>
    <name evidence="6" type="ORF">QQX02_00615</name>
</gene>
<dbReference type="InterPro" id="IPR036873">
    <property type="entry name" value="Rhodanese-like_dom_sf"/>
</dbReference>
<dbReference type="PRINTS" id="PR00778">
    <property type="entry name" value="HTHARSR"/>
</dbReference>
<dbReference type="InterPro" id="IPR051011">
    <property type="entry name" value="Metal_resp_trans_reg"/>
</dbReference>
<evidence type="ECO:0000256" key="1">
    <source>
        <dbReference type="ARBA" id="ARBA00023015"/>
    </source>
</evidence>
<dbReference type="NCBIfam" id="NF033788">
    <property type="entry name" value="HTH_metalloreg"/>
    <property type="match status" value="1"/>
</dbReference>
<evidence type="ECO:0000256" key="3">
    <source>
        <dbReference type="ARBA" id="ARBA00023163"/>
    </source>
</evidence>
<dbReference type="InterPro" id="IPR001845">
    <property type="entry name" value="HTH_ArsR_DNA-bd_dom"/>
</dbReference>
<evidence type="ECO:0000259" key="5">
    <source>
        <dbReference type="PROSITE" id="PS50987"/>
    </source>
</evidence>
<dbReference type="EMBL" id="JAUHQA010000001">
    <property type="protein sequence ID" value="MDN4479423.1"/>
    <property type="molecule type" value="Genomic_DNA"/>
</dbReference>
<dbReference type="RefSeq" id="WP_301140560.1">
    <property type="nucleotide sequence ID" value="NZ_JAUHQA010000001.1"/>
</dbReference>
<protein>
    <submittedName>
        <fullName evidence="6">Metalloregulator ArsR/SmtB family transcription factor</fullName>
    </submittedName>
</protein>
<feature type="domain" description="Rhodanese" evidence="4">
    <location>
        <begin position="116"/>
        <end position="205"/>
    </location>
</feature>
<dbReference type="InterPro" id="IPR036388">
    <property type="entry name" value="WH-like_DNA-bd_sf"/>
</dbReference>
<feature type="domain" description="HTH arsR-type" evidence="5">
    <location>
        <begin position="13"/>
        <end position="107"/>
    </location>
</feature>
<dbReference type="PANTHER" id="PTHR43132">
    <property type="entry name" value="ARSENICAL RESISTANCE OPERON REPRESSOR ARSR-RELATED"/>
    <property type="match status" value="1"/>
</dbReference>
<dbReference type="SUPFAM" id="SSF46785">
    <property type="entry name" value="Winged helix' DNA-binding domain"/>
    <property type="match status" value="1"/>
</dbReference>
<evidence type="ECO:0000313" key="7">
    <source>
        <dbReference type="Proteomes" id="UP001172708"/>
    </source>
</evidence>
<accession>A0ABT8GDB4</accession>
<dbReference type="SMART" id="SM00418">
    <property type="entry name" value="HTH_ARSR"/>
    <property type="match status" value="1"/>
</dbReference>
<dbReference type="Proteomes" id="UP001172708">
    <property type="component" value="Unassembled WGS sequence"/>
</dbReference>
<comment type="caution">
    <text evidence="6">The sequence shown here is derived from an EMBL/GenBank/DDBJ whole genome shotgun (WGS) entry which is preliminary data.</text>
</comment>
<proteinExistence type="predicted"/>
<dbReference type="Gene3D" id="3.40.250.10">
    <property type="entry name" value="Rhodanese-like domain"/>
    <property type="match status" value="1"/>
</dbReference>
<dbReference type="SMART" id="SM00450">
    <property type="entry name" value="RHOD"/>
    <property type="match status" value="1"/>
</dbReference>
<reference evidence="6" key="1">
    <citation type="submission" date="2023-06" db="EMBL/GenBank/DDBJ databases">
        <title>Egi l300058.</title>
        <authorList>
            <person name="Gao L."/>
            <person name="Fang B.-Z."/>
            <person name="Li W.-J."/>
        </authorList>
    </citation>
    <scope>NUCLEOTIDE SEQUENCE</scope>
    <source>
        <strain evidence="6">EGI L300058</strain>
    </source>
</reference>
<dbReference type="InterPro" id="IPR011991">
    <property type="entry name" value="ArsR-like_HTH"/>
</dbReference>
<keyword evidence="1" id="KW-0805">Transcription regulation</keyword>
<dbReference type="Gene3D" id="1.10.10.10">
    <property type="entry name" value="Winged helix-like DNA-binding domain superfamily/Winged helix DNA-binding domain"/>
    <property type="match status" value="1"/>
</dbReference>
<dbReference type="Pfam" id="PF00581">
    <property type="entry name" value="Rhodanese"/>
    <property type="match status" value="1"/>
</dbReference>
<dbReference type="PROSITE" id="PS50987">
    <property type="entry name" value="HTH_ARSR_2"/>
    <property type="match status" value="1"/>
</dbReference>
<sequence>MNSWNREERVRAATADSLDAVARVGKCLAHGTRVTMLDRLAQADRSVGELADLAGVKLTTASAHLQILKDAGLVETRRDGTTVVYALAGDHVTALLLRLYDVVAPLTEPGAQSPAETGREVVLDVRPPQEFAHDHYDGAVNVPLDELETRVRELPEDVPYVVYCRGRFCSLSHDAVEILRAHGRTARVTDVGVLEWRALDRVSAS</sequence>
<dbReference type="CDD" id="cd00090">
    <property type="entry name" value="HTH_ARSR"/>
    <property type="match status" value="1"/>
</dbReference>
<keyword evidence="2" id="KW-0238">DNA-binding</keyword>
<keyword evidence="3" id="KW-0804">Transcription</keyword>
<dbReference type="InterPro" id="IPR036390">
    <property type="entry name" value="WH_DNA-bd_sf"/>
</dbReference>
<evidence type="ECO:0000256" key="2">
    <source>
        <dbReference type="ARBA" id="ARBA00023125"/>
    </source>
</evidence>